<organism evidence="1 2">
    <name type="scientific">Synchytrium endobioticum</name>
    <dbReference type="NCBI Taxonomy" id="286115"/>
    <lineage>
        <taxon>Eukaryota</taxon>
        <taxon>Fungi</taxon>
        <taxon>Fungi incertae sedis</taxon>
        <taxon>Chytridiomycota</taxon>
        <taxon>Chytridiomycota incertae sedis</taxon>
        <taxon>Chytridiomycetes</taxon>
        <taxon>Synchytriales</taxon>
        <taxon>Synchytriaceae</taxon>
        <taxon>Synchytrium</taxon>
    </lineage>
</organism>
<gene>
    <name evidence="1" type="ORF">SeMB42_g05936</name>
</gene>
<evidence type="ECO:0000313" key="2">
    <source>
        <dbReference type="Proteomes" id="UP000317494"/>
    </source>
</evidence>
<evidence type="ECO:0000313" key="1">
    <source>
        <dbReference type="EMBL" id="TPX40588.1"/>
    </source>
</evidence>
<dbReference type="AlphaFoldDB" id="A0A507CN75"/>
<name>A0A507CN75_9FUNG</name>
<dbReference type="EMBL" id="QEAN01000307">
    <property type="protein sequence ID" value="TPX40588.1"/>
    <property type="molecule type" value="Genomic_DNA"/>
</dbReference>
<sequence length="149" mass="16213">MNGAPLKPVCISASRKAKSRKALQKSAASSAEIFLADRLAEFDQLKGATTVLAPTILPQFVKYEHIPGFEADASEFAHPLVSNSIRYNHTSAPSKITYLNTLSHQITPSSTLLQSRIINSQNRTLKDPSIVAKAATPIWQAAYDDMDTS</sequence>
<proteinExistence type="predicted"/>
<comment type="caution">
    <text evidence="1">The sequence shown here is derived from an EMBL/GenBank/DDBJ whole genome shotgun (WGS) entry which is preliminary data.</text>
</comment>
<keyword evidence="2" id="KW-1185">Reference proteome</keyword>
<protein>
    <submittedName>
        <fullName evidence="1">Uncharacterized protein</fullName>
    </submittedName>
</protein>
<accession>A0A507CN75</accession>
<dbReference type="VEuPathDB" id="FungiDB:SeMB42_g05936"/>
<dbReference type="Proteomes" id="UP000317494">
    <property type="component" value="Unassembled WGS sequence"/>
</dbReference>
<reference evidence="1 2" key="1">
    <citation type="journal article" date="2019" name="Sci. Rep.">
        <title>Comparative genomics of chytrid fungi reveal insights into the obligate biotrophic and pathogenic lifestyle of Synchytrium endobioticum.</title>
        <authorList>
            <person name="van de Vossenberg B.T.L.H."/>
            <person name="Warris S."/>
            <person name="Nguyen H.D.T."/>
            <person name="van Gent-Pelzer M.P.E."/>
            <person name="Joly D.L."/>
            <person name="van de Geest H.C."/>
            <person name="Bonants P.J.M."/>
            <person name="Smith D.S."/>
            <person name="Levesque C.A."/>
            <person name="van der Lee T.A.J."/>
        </authorList>
    </citation>
    <scope>NUCLEOTIDE SEQUENCE [LARGE SCALE GENOMIC DNA]</scope>
    <source>
        <strain evidence="1 2">MB42</strain>
    </source>
</reference>